<feature type="signal peptide" evidence="1">
    <location>
        <begin position="1"/>
        <end position="17"/>
    </location>
</feature>
<reference evidence="2" key="1">
    <citation type="submission" date="2016-05" db="EMBL/GenBank/DDBJ databases">
        <authorList>
            <person name="Lavstsen T."/>
            <person name="Jespersen J.S."/>
        </authorList>
    </citation>
    <scope>NUCLEOTIDE SEQUENCE</scope>
    <source>
        <tissue evidence="2">Brain</tissue>
    </source>
</reference>
<feature type="non-terminal residue" evidence="2">
    <location>
        <position position="1"/>
    </location>
</feature>
<feature type="non-terminal residue" evidence="2">
    <location>
        <position position="70"/>
    </location>
</feature>
<accession>A0A1A8L4F4</accession>
<evidence type="ECO:0000256" key="1">
    <source>
        <dbReference type="SAM" id="SignalP"/>
    </source>
</evidence>
<organism evidence="2">
    <name type="scientific">Nothobranchius pienaari</name>
    <dbReference type="NCBI Taxonomy" id="704102"/>
    <lineage>
        <taxon>Eukaryota</taxon>
        <taxon>Metazoa</taxon>
        <taxon>Chordata</taxon>
        <taxon>Craniata</taxon>
        <taxon>Vertebrata</taxon>
        <taxon>Euteleostomi</taxon>
        <taxon>Actinopterygii</taxon>
        <taxon>Neopterygii</taxon>
        <taxon>Teleostei</taxon>
        <taxon>Neoteleostei</taxon>
        <taxon>Acanthomorphata</taxon>
        <taxon>Ovalentaria</taxon>
        <taxon>Atherinomorphae</taxon>
        <taxon>Cyprinodontiformes</taxon>
        <taxon>Nothobranchiidae</taxon>
        <taxon>Nothobranchius</taxon>
    </lineage>
</organism>
<gene>
    <name evidence="2" type="primary">Nfu_g_1_009950</name>
</gene>
<dbReference type="AlphaFoldDB" id="A0A1A8L4F4"/>
<sequence length="70" mass="7779">TSFHSNMILYLLPLTESQTVLNPPVVDSSITNIVVLLNVTNQYFPVKKIFICHFNAFSAEPLVDLCTLPG</sequence>
<keyword evidence="1" id="KW-0732">Signal</keyword>
<evidence type="ECO:0000313" key="2">
    <source>
        <dbReference type="EMBL" id="SBR38779.1"/>
    </source>
</evidence>
<name>A0A1A8L4F4_9TELE</name>
<dbReference type="EMBL" id="HAEF01001397">
    <property type="protein sequence ID" value="SBR38779.1"/>
    <property type="molecule type" value="Transcribed_RNA"/>
</dbReference>
<reference evidence="2" key="2">
    <citation type="submission" date="2016-06" db="EMBL/GenBank/DDBJ databases">
        <title>The genome of a short-lived fish provides insights into sex chromosome evolution and the genetic control of aging.</title>
        <authorList>
            <person name="Reichwald K."/>
            <person name="Felder M."/>
            <person name="Petzold A."/>
            <person name="Koch P."/>
            <person name="Groth M."/>
            <person name="Platzer M."/>
        </authorList>
    </citation>
    <scope>NUCLEOTIDE SEQUENCE</scope>
    <source>
        <tissue evidence="2">Brain</tissue>
    </source>
</reference>
<protein>
    <submittedName>
        <fullName evidence="2">Uncharacterized protein</fullName>
    </submittedName>
</protein>
<proteinExistence type="predicted"/>
<feature type="chain" id="PRO_5008373918" evidence="1">
    <location>
        <begin position="18"/>
        <end position="70"/>
    </location>
</feature>